<feature type="chain" id="PRO_5043195154" description="DUF5642 domain-containing protein" evidence="1">
    <location>
        <begin position="24"/>
        <end position="263"/>
    </location>
</feature>
<evidence type="ECO:0000313" key="2">
    <source>
        <dbReference type="EMBL" id="MDP7734270.1"/>
    </source>
</evidence>
<gene>
    <name evidence="2" type="ORF">QXL92_05850</name>
</gene>
<evidence type="ECO:0008006" key="4">
    <source>
        <dbReference type="Google" id="ProtNLM"/>
    </source>
</evidence>
<evidence type="ECO:0000256" key="1">
    <source>
        <dbReference type="SAM" id="SignalP"/>
    </source>
</evidence>
<accession>A0A4R5WTQ1</accession>
<reference evidence="2" key="1">
    <citation type="submission" date="2023-06" db="EMBL/GenBank/DDBJ databases">
        <title>Identification of two novel mycobacterium reveal diversities and complexities of Mycobacterium gordonae clade.</title>
        <authorList>
            <person name="Matsumoto Y."/>
            <person name="Nakamura S."/>
            <person name="Motooka D."/>
            <person name="Fukushima K."/>
        </authorList>
    </citation>
    <scope>NUCLEOTIDE SEQUENCE</scope>
    <source>
        <strain evidence="2">TY812</strain>
    </source>
</reference>
<protein>
    <recommendedName>
        <fullName evidence="4">DUF5642 domain-containing protein</fullName>
    </recommendedName>
</protein>
<comment type="caution">
    <text evidence="2">The sequence shown here is derived from an EMBL/GenBank/DDBJ whole genome shotgun (WGS) entry which is preliminary data.</text>
</comment>
<organism evidence="2 3">
    <name type="scientific">Mycobacterium paragordonae</name>
    <dbReference type="NCBI Taxonomy" id="1389713"/>
    <lineage>
        <taxon>Bacteria</taxon>
        <taxon>Bacillati</taxon>
        <taxon>Actinomycetota</taxon>
        <taxon>Actinomycetes</taxon>
        <taxon>Mycobacteriales</taxon>
        <taxon>Mycobacteriaceae</taxon>
        <taxon>Mycobacterium</taxon>
    </lineage>
</organism>
<dbReference type="AlphaFoldDB" id="A0A4R5WTQ1"/>
<dbReference type="RefSeq" id="WP_133435115.1">
    <property type="nucleotide sequence ID" value="NZ_JAUFSA010000001.1"/>
</dbReference>
<proteinExistence type="predicted"/>
<evidence type="ECO:0000313" key="3">
    <source>
        <dbReference type="Proteomes" id="UP001229081"/>
    </source>
</evidence>
<feature type="signal peptide" evidence="1">
    <location>
        <begin position="1"/>
        <end position="23"/>
    </location>
</feature>
<dbReference type="EMBL" id="JAUFSA010000001">
    <property type="protein sequence ID" value="MDP7734270.1"/>
    <property type="molecule type" value="Genomic_DNA"/>
</dbReference>
<dbReference type="Proteomes" id="UP001229081">
    <property type="component" value="Unassembled WGS sequence"/>
</dbReference>
<keyword evidence="1" id="KW-0732">Signal</keyword>
<sequence length="263" mass="26991">MTSRRLIAVVAALVCAACSVHHPAPRPAVTGAAGPKTVQQLCDAQTWPRPVPNVVGRLLYQAKDGALECYQLKSVAPDGHDPLNHPARPAEKTYRIVAVSPATGTPVGRSDAVTVELAEVDPTEPPAFRPCDWVTATEAAGIMGGPVNAEPLGAEPGSVDVACIYDKPHDVGDGVEVDLQTSGAFAVDASSEFALATGTGPGTGTAVDGVGLKASCVNELTTTPPSTTLVVLLSGERILRVTQGFGSCTNLKRLAQLAIGRIG</sequence>
<name>A0A4R5WTQ1_9MYCO</name>